<dbReference type="Proteomes" id="UP001608902">
    <property type="component" value="Unassembled WGS sequence"/>
</dbReference>
<gene>
    <name evidence="2" type="ORF">AB6A40_003195</name>
</gene>
<proteinExistence type="predicted"/>
<feature type="compositionally biased region" description="Basic residues" evidence="1">
    <location>
        <begin position="59"/>
        <end position="73"/>
    </location>
</feature>
<dbReference type="AlphaFoldDB" id="A0ABD6EBB3"/>
<evidence type="ECO:0000313" key="2">
    <source>
        <dbReference type="EMBL" id="MFH4976486.1"/>
    </source>
</evidence>
<feature type="region of interest" description="Disordered" evidence="1">
    <location>
        <begin position="50"/>
        <end position="117"/>
    </location>
</feature>
<evidence type="ECO:0000256" key="1">
    <source>
        <dbReference type="SAM" id="MobiDB-lite"/>
    </source>
</evidence>
<dbReference type="EMBL" id="JBGFUD010001589">
    <property type="protein sequence ID" value="MFH4976486.1"/>
    <property type="molecule type" value="Genomic_DNA"/>
</dbReference>
<protein>
    <submittedName>
        <fullName evidence="2">Uncharacterized protein</fullName>
    </submittedName>
</protein>
<organism evidence="2 3">
    <name type="scientific">Gnathostoma spinigerum</name>
    <dbReference type="NCBI Taxonomy" id="75299"/>
    <lineage>
        <taxon>Eukaryota</taxon>
        <taxon>Metazoa</taxon>
        <taxon>Ecdysozoa</taxon>
        <taxon>Nematoda</taxon>
        <taxon>Chromadorea</taxon>
        <taxon>Rhabditida</taxon>
        <taxon>Spirurina</taxon>
        <taxon>Gnathostomatomorpha</taxon>
        <taxon>Gnathostomatoidea</taxon>
        <taxon>Gnathostomatidae</taxon>
        <taxon>Gnathostoma</taxon>
    </lineage>
</organism>
<keyword evidence="3" id="KW-1185">Reference proteome</keyword>
<evidence type="ECO:0000313" key="3">
    <source>
        <dbReference type="Proteomes" id="UP001608902"/>
    </source>
</evidence>
<comment type="caution">
    <text evidence="2">The sequence shown here is derived from an EMBL/GenBank/DDBJ whole genome shotgun (WGS) entry which is preliminary data.</text>
</comment>
<reference evidence="2 3" key="1">
    <citation type="submission" date="2024-08" db="EMBL/GenBank/DDBJ databases">
        <title>Gnathostoma spinigerum genome.</title>
        <authorList>
            <person name="Gonzalez-Bertolin B."/>
            <person name="Monzon S."/>
            <person name="Zaballos A."/>
            <person name="Jimenez P."/>
            <person name="Dekumyoy P."/>
            <person name="Varona S."/>
            <person name="Cuesta I."/>
            <person name="Sumanam S."/>
            <person name="Adisakwattana P."/>
            <person name="Gasser R.B."/>
            <person name="Hernandez-Gonzalez A."/>
            <person name="Young N.D."/>
            <person name="Perteguer M.J."/>
        </authorList>
    </citation>
    <scope>NUCLEOTIDE SEQUENCE [LARGE SCALE GENOMIC DNA]</scope>
    <source>
        <strain evidence="2">AL3</strain>
        <tissue evidence="2">Liver</tissue>
    </source>
</reference>
<name>A0ABD6EBB3_9BILA</name>
<sequence length="205" mass="23096">MIVSPGPHSIAADYISFSPLPEHITSFGHLYPVITSSIVPYSRIPDIHIPSDFDDDRRRHGGHHHHHHQRQHHPTACPGHSRTTPYLPPRPVVPPSYHLPVTPQPPPRHHQRHPSPLPHPHPSIFTPFFTLPHSFCCSTRLMYPYSFPLEPPSDYSSPSDASSHLESFIFSSDSLSPLRFLIPFPSPLPPANLLLIPYSPHNLST</sequence>
<accession>A0ABD6EBB3</accession>